<dbReference type="PANTHER" id="PTHR10256:SF0">
    <property type="entry name" value="INACTIVE SELENIDE, WATER DIKINASE-LIKE PROTEIN-RELATED"/>
    <property type="match status" value="1"/>
</dbReference>
<gene>
    <name evidence="9" type="primary">selD</name>
    <name evidence="12" type="ORF">Tpal_1196</name>
</gene>
<feature type="binding site" description="in other chain" evidence="9">
    <location>
        <position position="18"/>
    </location>
    <ligand>
        <name>ATP</name>
        <dbReference type="ChEBI" id="CHEBI:30616"/>
        <note>ligand shared between dimeric partners</note>
    </ligand>
</feature>
<accession>A0A143YG69</accession>
<dbReference type="SUPFAM" id="SSF56042">
    <property type="entry name" value="PurM C-terminal domain-like"/>
    <property type="match status" value="1"/>
</dbReference>
<dbReference type="EC" id="2.7.9.3" evidence="9"/>
<keyword evidence="7 9" id="KW-0460">Magnesium</keyword>
<organism evidence="12 13">
    <name type="scientific">Trichococcus palustris</name>
    <dbReference type="NCBI Taxonomy" id="140314"/>
    <lineage>
        <taxon>Bacteria</taxon>
        <taxon>Bacillati</taxon>
        <taxon>Bacillota</taxon>
        <taxon>Bacilli</taxon>
        <taxon>Lactobacillales</taxon>
        <taxon>Carnobacteriaceae</taxon>
        <taxon>Trichococcus</taxon>
    </lineage>
</organism>
<name>A0A143YG69_9LACT</name>
<evidence type="ECO:0000256" key="7">
    <source>
        <dbReference type="ARBA" id="ARBA00022842"/>
    </source>
</evidence>
<evidence type="ECO:0000313" key="13">
    <source>
        <dbReference type="Proteomes" id="UP000242754"/>
    </source>
</evidence>
<feature type="binding site" evidence="9">
    <location>
        <begin position="135"/>
        <end position="137"/>
    </location>
    <ligand>
        <name>ATP</name>
        <dbReference type="ChEBI" id="CHEBI:30616"/>
        <note>ligand shared between dimeric partners</note>
    </ligand>
</feature>
<dbReference type="SUPFAM" id="SSF55326">
    <property type="entry name" value="PurM N-terminal domain-like"/>
    <property type="match status" value="1"/>
</dbReference>
<dbReference type="InterPro" id="IPR004536">
    <property type="entry name" value="SPS/SelD"/>
</dbReference>
<dbReference type="GO" id="GO:0004756">
    <property type="term" value="F:selenide, water dikinase activity"/>
    <property type="evidence" value="ECO:0007669"/>
    <property type="project" value="UniProtKB-UniRule"/>
</dbReference>
<dbReference type="InterPro" id="IPR016188">
    <property type="entry name" value="PurM-like_N"/>
</dbReference>
<dbReference type="Proteomes" id="UP000242754">
    <property type="component" value="Unassembled WGS sequence"/>
</dbReference>
<dbReference type="GO" id="GO:0005524">
    <property type="term" value="F:ATP binding"/>
    <property type="evidence" value="ECO:0007669"/>
    <property type="project" value="UniProtKB-UniRule"/>
</dbReference>
<dbReference type="RefSeq" id="WP_087032509.1">
    <property type="nucleotide sequence ID" value="NZ_FJNE01000003.1"/>
</dbReference>
<protein>
    <recommendedName>
        <fullName evidence="9">Selenide, water dikinase</fullName>
        <ecNumber evidence="9">2.7.9.3</ecNumber>
    </recommendedName>
    <alternativeName>
        <fullName evidence="9">Selenium donor protein</fullName>
    </alternativeName>
    <alternativeName>
        <fullName evidence="9">Selenophosphate synthase</fullName>
    </alternativeName>
</protein>
<proteinExistence type="inferred from homology"/>
<dbReference type="STRING" id="140314.SAMN04488076_11239"/>
<reference evidence="12 13" key="1">
    <citation type="submission" date="2016-02" db="EMBL/GenBank/DDBJ databases">
        <authorList>
            <person name="Wen L."/>
            <person name="He K."/>
            <person name="Yang H."/>
        </authorList>
    </citation>
    <scope>NUCLEOTIDE SEQUENCE [LARGE SCALE GENOMIC DNA]</scope>
    <source>
        <strain evidence="12">Trichococcus palustris</strain>
    </source>
</reference>
<evidence type="ECO:0000256" key="2">
    <source>
        <dbReference type="ARBA" id="ARBA00022679"/>
    </source>
</evidence>
<dbReference type="Gene3D" id="3.90.650.10">
    <property type="entry name" value="PurM-like C-terminal domain"/>
    <property type="match status" value="1"/>
</dbReference>
<evidence type="ECO:0000259" key="10">
    <source>
        <dbReference type="Pfam" id="PF00586"/>
    </source>
</evidence>
<dbReference type="EMBL" id="FJNE01000003">
    <property type="protein sequence ID" value="CZQ89934.1"/>
    <property type="molecule type" value="Genomic_DNA"/>
</dbReference>
<evidence type="ECO:0000256" key="6">
    <source>
        <dbReference type="ARBA" id="ARBA00022840"/>
    </source>
</evidence>
<dbReference type="NCBIfam" id="TIGR00476">
    <property type="entry name" value="selD"/>
    <property type="match status" value="1"/>
</dbReference>
<keyword evidence="3 9" id="KW-0479">Metal-binding</keyword>
<comment type="function">
    <text evidence="9">Synthesizes selenophosphate from selenide and ATP.</text>
</comment>
<feature type="binding site" evidence="9">
    <location>
        <position position="88"/>
    </location>
    <ligand>
        <name>Mg(2+)</name>
        <dbReference type="ChEBI" id="CHEBI:18420"/>
    </ligand>
</feature>
<evidence type="ECO:0000256" key="8">
    <source>
        <dbReference type="ARBA" id="ARBA00023266"/>
    </source>
</evidence>
<feature type="binding site" description="in other chain" evidence="9">
    <location>
        <position position="65"/>
    </location>
    <ligand>
        <name>ATP</name>
        <dbReference type="ChEBI" id="CHEBI:30616"/>
        <note>ligand shared between dimeric partners</note>
    </ligand>
</feature>
<keyword evidence="5 9" id="KW-0418">Kinase</keyword>
<dbReference type="InterPro" id="IPR036921">
    <property type="entry name" value="PurM-like_N_sf"/>
</dbReference>
<keyword evidence="13" id="KW-1185">Reference proteome</keyword>
<dbReference type="Pfam" id="PF02769">
    <property type="entry name" value="AIRS_C"/>
    <property type="match status" value="1"/>
</dbReference>
<evidence type="ECO:0000259" key="11">
    <source>
        <dbReference type="Pfam" id="PF02769"/>
    </source>
</evidence>
<dbReference type="AlphaFoldDB" id="A0A143YG69"/>
<keyword evidence="4 9" id="KW-0547">Nucleotide-binding</keyword>
<evidence type="ECO:0000256" key="5">
    <source>
        <dbReference type="ARBA" id="ARBA00022777"/>
    </source>
</evidence>
<dbReference type="OrthoDB" id="9772934at2"/>
<dbReference type="HAMAP" id="MF_00625">
    <property type="entry name" value="SelD"/>
    <property type="match status" value="1"/>
</dbReference>
<keyword evidence="8 9" id="KW-0711">Selenium</keyword>
<dbReference type="Pfam" id="PF00586">
    <property type="entry name" value="AIRS"/>
    <property type="match status" value="1"/>
</dbReference>
<dbReference type="Gene3D" id="3.30.1330.10">
    <property type="entry name" value="PurM-like, N-terminal domain"/>
    <property type="match status" value="1"/>
</dbReference>
<dbReference type="PANTHER" id="PTHR10256">
    <property type="entry name" value="SELENIDE, WATER DIKINASE"/>
    <property type="match status" value="1"/>
</dbReference>
<keyword evidence="6 9" id="KW-0067">ATP-binding</keyword>
<feature type="binding site" description="in other chain" evidence="9">
    <location>
        <begin position="45"/>
        <end position="47"/>
    </location>
    <ligand>
        <name>ATP</name>
        <dbReference type="ChEBI" id="CHEBI:30616"/>
        <note>ligand shared between dimeric partners</note>
    </ligand>
</feature>
<feature type="domain" description="PurM-like C-terminal" evidence="11">
    <location>
        <begin position="165"/>
        <end position="341"/>
    </location>
</feature>
<dbReference type="GO" id="GO:0016260">
    <property type="term" value="P:selenocysteine biosynthetic process"/>
    <property type="evidence" value="ECO:0007669"/>
    <property type="project" value="InterPro"/>
</dbReference>
<feature type="domain" description="PurM-like N-terminal" evidence="10">
    <location>
        <begin position="47"/>
        <end position="153"/>
    </location>
</feature>
<sequence length="343" mass="36511">MEKELMEELFICGGCNAKIGPGVLGELLSQLPKQEHPDFLVGFDSSDDAAVFRINDDMAMIQTLDFFPTMVADATLFGEIAATNALSDVFAMGGEVLTAMNIVCWPETKSTAILAKILAGGARKVQEAGGVLVGGHSIHDPQPKYGLSVLGKVHPDRIYRNDTCEEGDVLLLTKPLGTGIITTAYSAGEMEQDSFDFAAKSMTTLNRYAAEILRGYEVHSCTDVTGFGLLGHLSEMLSDKFSATLYADSIPCLPGAYEGAKEFLTTAGGQRNRNHLAQDVAFRMDDYALEEILFDPQTSGGLLVSVSADAATSLLAKVAALGLPCGIIGEVTAKDDIKIAVEL</sequence>
<keyword evidence="2 9" id="KW-0808">Transferase</keyword>
<evidence type="ECO:0000313" key="12">
    <source>
        <dbReference type="EMBL" id="CZQ89934.1"/>
    </source>
</evidence>
<dbReference type="NCBIfam" id="NF002098">
    <property type="entry name" value="PRK00943.1"/>
    <property type="match status" value="1"/>
</dbReference>
<dbReference type="CDD" id="cd02195">
    <property type="entry name" value="SelD"/>
    <property type="match status" value="1"/>
</dbReference>
<feature type="binding site" evidence="9">
    <location>
        <position position="48"/>
    </location>
    <ligand>
        <name>Mg(2+)</name>
        <dbReference type="ChEBI" id="CHEBI:18420"/>
    </ligand>
</feature>
<dbReference type="InterPro" id="IPR010918">
    <property type="entry name" value="PurM-like_C_dom"/>
</dbReference>
<comment type="cofactor">
    <cofactor evidence="9">
        <name>Mg(2+)</name>
        <dbReference type="ChEBI" id="CHEBI:18420"/>
    </cofactor>
    <text evidence="9">Binds 1 Mg(2+) ion per monomer.</text>
</comment>
<evidence type="ECO:0000256" key="3">
    <source>
        <dbReference type="ARBA" id="ARBA00022723"/>
    </source>
</evidence>
<dbReference type="InterPro" id="IPR023061">
    <property type="entry name" value="SelD_I"/>
</dbReference>
<comment type="subunit">
    <text evidence="9">Homodimer.</text>
</comment>
<evidence type="ECO:0000256" key="1">
    <source>
        <dbReference type="ARBA" id="ARBA00008026"/>
    </source>
</evidence>
<feature type="binding site" evidence="9">
    <location>
        <position position="223"/>
    </location>
    <ligand>
        <name>Mg(2+)</name>
        <dbReference type="ChEBI" id="CHEBI:18420"/>
    </ligand>
</feature>
<comment type="catalytic activity">
    <reaction evidence="9">
        <text>hydrogenselenide + ATP + H2O = selenophosphate + AMP + phosphate + 2 H(+)</text>
        <dbReference type="Rhea" id="RHEA:18737"/>
        <dbReference type="ChEBI" id="CHEBI:15377"/>
        <dbReference type="ChEBI" id="CHEBI:15378"/>
        <dbReference type="ChEBI" id="CHEBI:16144"/>
        <dbReference type="ChEBI" id="CHEBI:29317"/>
        <dbReference type="ChEBI" id="CHEBI:30616"/>
        <dbReference type="ChEBI" id="CHEBI:43474"/>
        <dbReference type="ChEBI" id="CHEBI:456215"/>
        <dbReference type="EC" id="2.7.9.3"/>
    </reaction>
</comment>
<feature type="site" description="Important for catalytic activity" evidence="9">
    <location>
        <position position="18"/>
    </location>
</feature>
<evidence type="ECO:0000256" key="9">
    <source>
        <dbReference type="HAMAP-Rule" id="MF_00625"/>
    </source>
</evidence>
<evidence type="ECO:0000256" key="4">
    <source>
        <dbReference type="ARBA" id="ARBA00022741"/>
    </source>
</evidence>
<feature type="active site" evidence="9">
    <location>
        <position position="15"/>
    </location>
</feature>
<dbReference type="GO" id="GO:0005737">
    <property type="term" value="C:cytoplasm"/>
    <property type="evidence" value="ECO:0007669"/>
    <property type="project" value="TreeGrafter"/>
</dbReference>
<comment type="similarity">
    <text evidence="1 9">Belongs to the selenophosphate synthase 1 family. Class I subfamily.</text>
</comment>
<feature type="binding site" description="in other chain" evidence="9">
    <location>
        <position position="88"/>
    </location>
    <ligand>
        <name>ATP</name>
        <dbReference type="ChEBI" id="CHEBI:30616"/>
        <note>ligand shared between dimeric partners</note>
    </ligand>
</feature>
<dbReference type="PIRSF" id="PIRSF036407">
    <property type="entry name" value="Selenphspht_syn"/>
    <property type="match status" value="1"/>
</dbReference>
<dbReference type="GO" id="GO:0000287">
    <property type="term" value="F:magnesium ion binding"/>
    <property type="evidence" value="ECO:0007669"/>
    <property type="project" value="UniProtKB-UniRule"/>
</dbReference>
<dbReference type="InterPro" id="IPR036676">
    <property type="entry name" value="PurM-like_C_sf"/>
</dbReference>